<accession>A0A3M7L7G4</accession>
<evidence type="ECO:0000313" key="3">
    <source>
        <dbReference type="EMBL" id="RMZ58024.1"/>
    </source>
</evidence>
<evidence type="ECO:0000259" key="2">
    <source>
        <dbReference type="Pfam" id="PF18962"/>
    </source>
</evidence>
<evidence type="ECO:0000256" key="1">
    <source>
        <dbReference type="ARBA" id="ARBA00022729"/>
    </source>
</evidence>
<dbReference type="EMBL" id="QWIV01000015">
    <property type="protein sequence ID" value="RMZ58024.1"/>
    <property type="molecule type" value="Genomic_DNA"/>
</dbReference>
<dbReference type="Pfam" id="PF18962">
    <property type="entry name" value="Por_Secre_tail"/>
    <property type="match status" value="1"/>
</dbReference>
<feature type="domain" description="Secretion system C-terminal sorting" evidence="2">
    <location>
        <begin position="185"/>
        <end position="252"/>
    </location>
</feature>
<dbReference type="RefSeq" id="WP_122548469.1">
    <property type="nucleotide sequence ID" value="NZ_QWIV01000015.1"/>
</dbReference>
<keyword evidence="1" id="KW-0732">Signal</keyword>
<proteinExistence type="predicted"/>
<dbReference type="Proteomes" id="UP000267524">
    <property type="component" value="Unassembled WGS sequence"/>
</dbReference>
<organism evidence="3 4">
    <name type="scientific">Chryseobacterium nematophagum</name>
    <dbReference type="NCBI Taxonomy" id="2305228"/>
    <lineage>
        <taxon>Bacteria</taxon>
        <taxon>Pseudomonadati</taxon>
        <taxon>Bacteroidota</taxon>
        <taxon>Flavobacteriia</taxon>
        <taxon>Flavobacteriales</taxon>
        <taxon>Weeksellaceae</taxon>
        <taxon>Chryseobacterium group</taxon>
        <taxon>Chryseobacterium</taxon>
    </lineage>
</organism>
<sequence length="254" mass="27261">MKRKILFILALYTVNIFVFAQYSSGALFPVGTTGVSVKLETTPSLVTLTLAGPSNSYLGLGAGDVGMATGADGFIYNSASTTDYTFNGVGNTPSADAIQDWTIISNTVSGSTRTIVATRSLTGSAGDTTIPNAAGNLDVFVARGNETMNLSYHGGANRDYATLPMSLDPTLATGEVKADPTKYIMYPNPATETVHFKNIDLIKSIDLYETTGRKVKTLKWKEGYIDTSDLKPGNYYLEITLKDGTITYEKLIKQ</sequence>
<dbReference type="AlphaFoldDB" id="A0A3M7L7G4"/>
<gene>
    <name evidence="3" type="ORF">D1632_17135</name>
</gene>
<comment type="caution">
    <text evidence="3">The sequence shown here is derived from an EMBL/GenBank/DDBJ whole genome shotgun (WGS) entry which is preliminary data.</text>
</comment>
<dbReference type="CDD" id="cd09631">
    <property type="entry name" value="DOMON_DOH"/>
    <property type="match status" value="1"/>
</dbReference>
<evidence type="ECO:0000313" key="4">
    <source>
        <dbReference type="Proteomes" id="UP000267524"/>
    </source>
</evidence>
<keyword evidence="4" id="KW-1185">Reference proteome</keyword>
<protein>
    <submittedName>
        <fullName evidence="3">T9SS C-terminal target domain-containing protein</fullName>
    </submittedName>
</protein>
<dbReference type="InterPro" id="IPR045266">
    <property type="entry name" value="DOH_DOMON"/>
</dbReference>
<dbReference type="NCBIfam" id="TIGR04183">
    <property type="entry name" value="Por_Secre_tail"/>
    <property type="match status" value="1"/>
</dbReference>
<reference evidence="3 4" key="1">
    <citation type="submission" date="2018-08" db="EMBL/GenBank/DDBJ databases">
        <title>Chryseobacterium nematophagum: a novel matrix digesting pathogen of nematodes.</title>
        <authorList>
            <person name="Page A."/>
            <person name="Roberts M."/>
            <person name="Felix M.-A."/>
            <person name="Weir W."/>
        </authorList>
    </citation>
    <scope>NUCLEOTIDE SEQUENCE [LARGE SCALE GENOMIC DNA]</scope>
    <source>
        <strain evidence="3 4">JUb275</strain>
    </source>
</reference>
<name>A0A3M7L7G4_9FLAO</name>
<dbReference type="InterPro" id="IPR026444">
    <property type="entry name" value="Secre_tail"/>
</dbReference>